<evidence type="ECO:0000256" key="1">
    <source>
        <dbReference type="SAM" id="MobiDB-lite"/>
    </source>
</evidence>
<sequence length="239" mass="28559">MGKKIKKEQNGEEEQNKLMSINDIRNRIIKRKLVHQELTKKKKLKKEERKRRKDAGEAPGVPHTIESLRVKDETVLDPIVPGNEEKIEEVKIDVQTDNFESYFNMEYVPKVLITFCDNPTQKSHKEINKHRPEVILNNFTTRLGTSVARMLASLFHYDPEFKGRRVVTFHNQRDYIFFRHHRYQFNKDAKPQLKELGPRFTLRLEYIQEGTFDTILGDYEWVKSGRRHSLESNRRKFYL</sequence>
<dbReference type="PROSITE" id="PS50833">
    <property type="entry name" value="BRIX"/>
    <property type="match status" value="1"/>
</dbReference>
<dbReference type="HOGENOM" id="CLU_040063_1_0_1"/>
<dbReference type="EnsemblMetazoa" id="RPRC009470-RA">
    <property type="protein sequence ID" value="RPRC009470-PA"/>
    <property type="gene ID" value="RPRC009470"/>
</dbReference>
<dbReference type="InterPro" id="IPR044281">
    <property type="entry name" value="IMP4/RPF1"/>
</dbReference>
<dbReference type="VEuPathDB" id="VectorBase:RPRC009470"/>
<dbReference type="STRING" id="13249.T1HZK0"/>
<accession>T1HZK0</accession>
<dbReference type="Gene3D" id="3.40.50.10480">
    <property type="entry name" value="Probable brix-domain ribosomal biogenesis protein"/>
    <property type="match status" value="1"/>
</dbReference>
<dbReference type="SUPFAM" id="SSF52954">
    <property type="entry name" value="Class II aaRS ABD-related"/>
    <property type="match status" value="1"/>
</dbReference>
<dbReference type="eggNOG" id="KOG2780">
    <property type="taxonomic scope" value="Eukaryota"/>
</dbReference>
<protein>
    <submittedName>
        <fullName evidence="2">Brix domain-containing protein</fullName>
    </submittedName>
</protein>
<dbReference type="FunCoup" id="T1HZK0">
    <property type="interactions" value="1047"/>
</dbReference>
<proteinExistence type="predicted"/>
<reference evidence="2" key="1">
    <citation type="submission" date="2015-05" db="UniProtKB">
        <authorList>
            <consortium name="EnsemblMetazoa"/>
        </authorList>
    </citation>
    <scope>IDENTIFICATION</scope>
</reference>
<dbReference type="PANTHER" id="PTHR22734:SF3">
    <property type="entry name" value="RIBOSOME PRODUCTION FACTOR 1"/>
    <property type="match status" value="1"/>
</dbReference>
<feature type="compositionally biased region" description="Basic residues" evidence="1">
    <location>
        <begin position="40"/>
        <end position="53"/>
    </location>
</feature>
<organism evidence="2 3">
    <name type="scientific">Rhodnius prolixus</name>
    <name type="common">Triatomid bug</name>
    <dbReference type="NCBI Taxonomy" id="13249"/>
    <lineage>
        <taxon>Eukaryota</taxon>
        <taxon>Metazoa</taxon>
        <taxon>Ecdysozoa</taxon>
        <taxon>Arthropoda</taxon>
        <taxon>Hexapoda</taxon>
        <taxon>Insecta</taxon>
        <taxon>Pterygota</taxon>
        <taxon>Neoptera</taxon>
        <taxon>Paraneoptera</taxon>
        <taxon>Hemiptera</taxon>
        <taxon>Heteroptera</taxon>
        <taxon>Panheteroptera</taxon>
        <taxon>Cimicomorpha</taxon>
        <taxon>Reduviidae</taxon>
        <taxon>Triatominae</taxon>
        <taxon>Rhodnius</taxon>
    </lineage>
</organism>
<dbReference type="GO" id="GO:0000470">
    <property type="term" value="P:maturation of LSU-rRNA"/>
    <property type="evidence" value="ECO:0007669"/>
    <property type="project" value="TreeGrafter"/>
</dbReference>
<name>T1HZK0_RHOPR</name>
<dbReference type="GO" id="GO:0042134">
    <property type="term" value="F:rRNA primary transcript binding"/>
    <property type="evidence" value="ECO:0007669"/>
    <property type="project" value="InterPro"/>
</dbReference>
<dbReference type="AlphaFoldDB" id="T1HZK0"/>
<dbReference type="GO" id="GO:0000460">
    <property type="term" value="P:maturation of 5.8S rRNA"/>
    <property type="evidence" value="ECO:0007669"/>
    <property type="project" value="TreeGrafter"/>
</dbReference>
<dbReference type="SMART" id="SM00879">
    <property type="entry name" value="Brix"/>
    <property type="match status" value="1"/>
</dbReference>
<dbReference type="Pfam" id="PF04427">
    <property type="entry name" value="Brix"/>
    <property type="match status" value="1"/>
</dbReference>
<keyword evidence="3" id="KW-1185">Reference proteome</keyword>
<dbReference type="InParanoid" id="T1HZK0"/>
<evidence type="ECO:0000313" key="3">
    <source>
        <dbReference type="Proteomes" id="UP000015103"/>
    </source>
</evidence>
<feature type="region of interest" description="Disordered" evidence="1">
    <location>
        <begin position="40"/>
        <end position="64"/>
    </location>
</feature>
<dbReference type="GO" id="GO:0005730">
    <property type="term" value="C:nucleolus"/>
    <property type="evidence" value="ECO:0007669"/>
    <property type="project" value="TreeGrafter"/>
</dbReference>
<dbReference type="PANTHER" id="PTHR22734">
    <property type="entry name" value="U3 SMALL NUCLEOLAR RIBONUCLEOPROTEIN PROTEIN IMP4"/>
    <property type="match status" value="1"/>
</dbReference>
<evidence type="ECO:0000313" key="2">
    <source>
        <dbReference type="EnsemblMetazoa" id="RPRC009470-PA"/>
    </source>
</evidence>
<dbReference type="EMBL" id="ACPB03004526">
    <property type="status" value="NOT_ANNOTATED_CDS"/>
    <property type="molecule type" value="Genomic_DNA"/>
</dbReference>
<dbReference type="Proteomes" id="UP000015103">
    <property type="component" value="Unassembled WGS sequence"/>
</dbReference>
<dbReference type="GO" id="GO:0030687">
    <property type="term" value="C:preribosome, large subunit precursor"/>
    <property type="evidence" value="ECO:0007669"/>
    <property type="project" value="TreeGrafter"/>
</dbReference>
<dbReference type="InterPro" id="IPR007109">
    <property type="entry name" value="Brix"/>
</dbReference>